<evidence type="ECO:0000313" key="8">
    <source>
        <dbReference type="Proteomes" id="UP001497480"/>
    </source>
</evidence>
<feature type="signal peptide" evidence="6">
    <location>
        <begin position="1"/>
        <end position="26"/>
    </location>
</feature>
<dbReference type="PANTHER" id="PTHR31232">
    <property type="match status" value="1"/>
</dbReference>
<evidence type="ECO:0000256" key="1">
    <source>
        <dbReference type="ARBA" id="ARBA00004613"/>
    </source>
</evidence>
<evidence type="ECO:0000256" key="5">
    <source>
        <dbReference type="ARBA" id="ARBA00022729"/>
    </source>
</evidence>
<keyword evidence="3 6" id="KW-0713">Self-incompatibility</keyword>
<reference evidence="7 8" key="1">
    <citation type="submission" date="2024-03" db="EMBL/GenBank/DDBJ databases">
        <authorList>
            <person name="Martinez-Hernandez J."/>
        </authorList>
    </citation>
    <scope>NUCLEOTIDE SEQUENCE [LARGE SCALE GENOMIC DNA]</scope>
</reference>
<dbReference type="AlphaFoldDB" id="A0AAV1X6A5"/>
<gene>
    <name evidence="7" type="ORF">LLUT_LOCUS18359</name>
</gene>
<keyword evidence="8" id="KW-1185">Reference proteome</keyword>
<evidence type="ECO:0000256" key="3">
    <source>
        <dbReference type="ARBA" id="ARBA00022471"/>
    </source>
</evidence>
<dbReference type="GO" id="GO:0060320">
    <property type="term" value="P:rejection of self pollen"/>
    <property type="evidence" value="ECO:0007669"/>
    <property type="project" value="UniProtKB-KW"/>
</dbReference>
<proteinExistence type="inferred from homology"/>
<dbReference type="InterPro" id="IPR010264">
    <property type="entry name" value="Self-incomp_S1"/>
</dbReference>
<keyword evidence="5 6" id="KW-0732">Signal</keyword>
<feature type="chain" id="PRO_5043099817" description="S-protein homolog" evidence="6">
    <location>
        <begin position="27"/>
        <end position="144"/>
    </location>
</feature>
<dbReference type="GO" id="GO:0005576">
    <property type="term" value="C:extracellular region"/>
    <property type="evidence" value="ECO:0007669"/>
    <property type="project" value="UniProtKB-SubCell"/>
</dbReference>
<dbReference type="Proteomes" id="UP001497480">
    <property type="component" value="Unassembled WGS sequence"/>
</dbReference>
<evidence type="ECO:0000256" key="6">
    <source>
        <dbReference type="RuleBase" id="RU367044"/>
    </source>
</evidence>
<dbReference type="EMBL" id="CAXHTB010000012">
    <property type="protein sequence ID" value="CAL0317299.1"/>
    <property type="molecule type" value="Genomic_DNA"/>
</dbReference>
<protein>
    <recommendedName>
        <fullName evidence="6">S-protein homolog</fullName>
    </recommendedName>
</protein>
<comment type="subcellular location">
    <subcellularLocation>
        <location evidence="1 6">Secreted</location>
    </subcellularLocation>
</comment>
<organism evidence="7 8">
    <name type="scientific">Lupinus luteus</name>
    <name type="common">European yellow lupine</name>
    <dbReference type="NCBI Taxonomy" id="3873"/>
    <lineage>
        <taxon>Eukaryota</taxon>
        <taxon>Viridiplantae</taxon>
        <taxon>Streptophyta</taxon>
        <taxon>Embryophyta</taxon>
        <taxon>Tracheophyta</taxon>
        <taxon>Spermatophyta</taxon>
        <taxon>Magnoliopsida</taxon>
        <taxon>eudicotyledons</taxon>
        <taxon>Gunneridae</taxon>
        <taxon>Pentapetalae</taxon>
        <taxon>rosids</taxon>
        <taxon>fabids</taxon>
        <taxon>Fabales</taxon>
        <taxon>Fabaceae</taxon>
        <taxon>Papilionoideae</taxon>
        <taxon>50 kb inversion clade</taxon>
        <taxon>genistoids sensu lato</taxon>
        <taxon>core genistoids</taxon>
        <taxon>Genisteae</taxon>
        <taxon>Lupinus</taxon>
    </lineage>
</organism>
<keyword evidence="4 6" id="KW-0964">Secreted</keyword>
<accession>A0AAV1X6A5</accession>
<comment type="similarity">
    <text evidence="2 6">Belongs to the plant self-incompatibility (S1) protein family.</text>
</comment>
<evidence type="ECO:0000313" key="7">
    <source>
        <dbReference type="EMBL" id="CAL0317299.1"/>
    </source>
</evidence>
<evidence type="ECO:0000256" key="2">
    <source>
        <dbReference type="ARBA" id="ARBA00005581"/>
    </source>
</evidence>
<comment type="caution">
    <text evidence="7">The sequence shown here is derived from an EMBL/GenBank/DDBJ whole genome shotgun (WGS) entry which is preliminary data.</text>
</comment>
<evidence type="ECO:0000256" key="4">
    <source>
        <dbReference type="ARBA" id="ARBA00022525"/>
    </source>
</evidence>
<name>A0AAV1X6A5_LUPLU</name>
<sequence>MNKIVLSLFTLATIFVTLQMMVGVEALNIGFAKDVRITMFNNISQTIAINCKEKNYDDGFHDVNPGESYSFTIAVLTIVPRSLWYCSFSWGNGGLKTFDIYLQKRDGKCGMGKTACVWSIREGGPCKVGGQCYQWNNEQNNTLG</sequence>
<dbReference type="PANTHER" id="PTHR31232:SF43">
    <property type="entry name" value="S-PROTEIN HOMOLOG 29-RELATED"/>
    <property type="match status" value="1"/>
</dbReference>
<dbReference type="Pfam" id="PF05938">
    <property type="entry name" value="Self-incomp_S1"/>
    <property type="match status" value="1"/>
</dbReference>